<sequence length="56" mass="5437">MRGGALGQAGFLGGTDVAVRRVLTLYVLPRGGAAVRAAGPSAAGAEKTAATARAAR</sequence>
<reference evidence="1 2" key="1">
    <citation type="submission" date="2023-07" db="EMBL/GenBank/DDBJ databases">
        <title>Sequencing the genomes of 1000 actinobacteria strains.</title>
        <authorList>
            <person name="Klenk H.-P."/>
        </authorList>
    </citation>
    <scope>NUCLEOTIDE SEQUENCE [LARGE SCALE GENOMIC DNA]</scope>
    <source>
        <strain evidence="1 2">DSM 46740</strain>
    </source>
</reference>
<comment type="caution">
    <text evidence="1">The sequence shown here is derived from an EMBL/GenBank/DDBJ whole genome shotgun (WGS) entry which is preliminary data.</text>
</comment>
<proteinExistence type="predicted"/>
<evidence type="ECO:0000313" key="1">
    <source>
        <dbReference type="EMBL" id="MDP9848298.1"/>
    </source>
</evidence>
<gene>
    <name evidence="1" type="ORF">J2853_007509</name>
</gene>
<protein>
    <submittedName>
        <fullName evidence="1">Uncharacterized protein</fullName>
    </submittedName>
</protein>
<accession>A0ABT9QPV7</accession>
<keyword evidence="2" id="KW-1185">Reference proteome</keyword>
<name>A0ABT9QPV7_9ACTN</name>
<dbReference type="EMBL" id="JAUSQU010000001">
    <property type="protein sequence ID" value="MDP9848298.1"/>
    <property type="molecule type" value="Genomic_DNA"/>
</dbReference>
<dbReference type="Proteomes" id="UP001225356">
    <property type="component" value="Unassembled WGS sequence"/>
</dbReference>
<organism evidence="1 2">
    <name type="scientific">Streptosporangium lutulentum</name>
    <dbReference type="NCBI Taxonomy" id="1461250"/>
    <lineage>
        <taxon>Bacteria</taxon>
        <taxon>Bacillati</taxon>
        <taxon>Actinomycetota</taxon>
        <taxon>Actinomycetes</taxon>
        <taxon>Streptosporangiales</taxon>
        <taxon>Streptosporangiaceae</taxon>
        <taxon>Streptosporangium</taxon>
    </lineage>
</organism>
<evidence type="ECO:0000313" key="2">
    <source>
        <dbReference type="Proteomes" id="UP001225356"/>
    </source>
</evidence>